<accession>A0ABS8S5Z9</accession>
<name>A0ABS8S5Z9_DATST</name>
<evidence type="ECO:0000313" key="3">
    <source>
        <dbReference type="Proteomes" id="UP000823775"/>
    </source>
</evidence>
<organism evidence="2 3">
    <name type="scientific">Datura stramonium</name>
    <name type="common">Jimsonweed</name>
    <name type="synonym">Common thornapple</name>
    <dbReference type="NCBI Taxonomy" id="4076"/>
    <lineage>
        <taxon>Eukaryota</taxon>
        <taxon>Viridiplantae</taxon>
        <taxon>Streptophyta</taxon>
        <taxon>Embryophyta</taxon>
        <taxon>Tracheophyta</taxon>
        <taxon>Spermatophyta</taxon>
        <taxon>Magnoliopsida</taxon>
        <taxon>eudicotyledons</taxon>
        <taxon>Gunneridae</taxon>
        <taxon>Pentapetalae</taxon>
        <taxon>asterids</taxon>
        <taxon>lamiids</taxon>
        <taxon>Solanales</taxon>
        <taxon>Solanaceae</taxon>
        <taxon>Solanoideae</taxon>
        <taxon>Datureae</taxon>
        <taxon>Datura</taxon>
    </lineage>
</organism>
<dbReference type="EMBL" id="JACEIK010000297">
    <property type="protein sequence ID" value="MCD7454319.1"/>
    <property type="molecule type" value="Genomic_DNA"/>
</dbReference>
<keyword evidence="3" id="KW-1185">Reference proteome</keyword>
<dbReference type="Pfam" id="PF24435">
    <property type="entry name" value="RRM_NFXL1"/>
    <property type="match status" value="1"/>
</dbReference>
<dbReference type="InterPro" id="IPR056234">
    <property type="entry name" value="RRM_NFXL1"/>
</dbReference>
<feature type="domain" description="NFXL1 RRM-like" evidence="1">
    <location>
        <begin position="1"/>
        <end position="26"/>
    </location>
</feature>
<gene>
    <name evidence="2" type="ORF">HAX54_024331</name>
</gene>
<dbReference type="Proteomes" id="UP000823775">
    <property type="component" value="Unassembled WGS sequence"/>
</dbReference>
<proteinExistence type="predicted"/>
<protein>
    <recommendedName>
        <fullName evidence="1">NFXL1 RRM-like domain-containing protein</fullName>
    </recommendedName>
</protein>
<reference evidence="2 3" key="1">
    <citation type="journal article" date="2021" name="BMC Genomics">
        <title>Datura genome reveals duplications of psychoactive alkaloid biosynthetic genes and high mutation rate following tissue culture.</title>
        <authorList>
            <person name="Rajewski A."/>
            <person name="Carter-House D."/>
            <person name="Stajich J."/>
            <person name="Litt A."/>
        </authorList>
    </citation>
    <scope>NUCLEOTIDE SEQUENCE [LARGE SCALE GENOMIC DNA]</scope>
    <source>
        <strain evidence="2">AR-01</strain>
    </source>
</reference>
<sequence length="99" mass="10670">MDPRLVVALFDLPRDADISALVLQFPQVVLHQQWQPPLMLEEFQTAKDGGGVAALGASITIKEPVTEPEVGGSVLPPKPQDVGVDEMADVVDDWDKHGS</sequence>
<evidence type="ECO:0000313" key="2">
    <source>
        <dbReference type="EMBL" id="MCD7454319.1"/>
    </source>
</evidence>
<comment type="caution">
    <text evidence="2">The sequence shown here is derived from an EMBL/GenBank/DDBJ whole genome shotgun (WGS) entry which is preliminary data.</text>
</comment>
<evidence type="ECO:0000259" key="1">
    <source>
        <dbReference type="Pfam" id="PF24435"/>
    </source>
</evidence>